<keyword evidence="4" id="KW-1185">Reference proteome</keyword>
<dbReference type="Pfam" id="PF24803">
    <property type="entry name" value="DUF7704"/>
    <property type="match status" value="1"/>
</dbReference>
<feature type="transmembrane region" description="Helical" evidence="1">
    <location>
        <begin position="51"/>
        <end position="74"/>
    </location>
</feature>
<reference evidence="3 4" key="1">
    <citation type="submission" date="2019-06" db="EMBL/GenBank/DDBJ databases">
        <authorList>
            <person name="Broberg M."/>
        </authorList>
    </citation>
    <scope>NUCLEOTIDE SEQUENCE [LARGE SCALE GENOMIC DNA]</scope>
</reference>
<gene>
    <name evidence="3" type="ORF">CLO192961_LOCUS341202</name>
</gene>
<feature type="transmembrane region" description="Helical" evidence="1">
    <location>
        <begin position="12"/>
        <end position="31"/>
    </location>
</feature>
<organism evidence="3 4">
    <name type="scientific">Bionectria ochroleuca</name>
    <name type="common">Gliocladium roseum</name>
    <dbReference type="NCBI Taxonomy" id="29856"/>
    <lineage>
        <taxon>Eukaryota</taxon>
        <taxon>Fungi</taxon>
        <taxon>Dikarya</taxon>
        <taxon>Ascomycota</taxon>
        <taxon>Pezizomycotina</taxon>
        <taxon>Sordariomycetes</taxon>
        <taxon>Hypocreomycetidae</taxon>
        <taxon>Hypocreales</taxon>
        <taxon>Bionectriaceae</taxon>
        <taxon>Clonostachys</taxon>
    </lineage>
</organism>
<protein>
    <recommendedName>
        <fullName evidence="2">DUF7704 domain-containing protein</fullName>
    </recommendedName>
</protein>
<feature type="transmembrane region" description="Helical" evidence="1">
    <location>
        <begin position="124"/>
        <end position="144"/>
    </location>
</feature>
<dbReference type="Proteomes" id="UP000766486">
    <property type="component" value="Unassembled WGS sequence"/>
</dbReference>
<keyword evidence="1" id="KW-0472">Membrane</keyword>
<dbReference type="EMBL" id="CABFNS010000858">
    <property type="protein sequence ID" value="VUC33165.1"/>
    <property type="molecule type" value="Genomic_DNA"/>
</dbReference>
<accession>A0ABY6UP80</accession>
<feature type="domain" description="DUF7704" evidence="2">
    <location>
        <begin position="3"/>
        <end position="144"/>
    </location>
</feature>
<evidence type="ECO:0000313" key="3">
    <source>
        <dbReference type="EMBL" id="VUC33165.1"/>
    </source>
</evidence>
<sequence length="156" mass="16896">MAVLLPPIPRVIFSILEPISLVGGFLGAVADPSWFMAQQIPQTQTVSTTEGAVIVTMQLGNLYLLMAFMGLFILNTTSEAKVVRAYLLALWLGDIGHVGISLYGLGWDKAMNISEWNGTTIGNVAVTIFLFVTRSSYFLGLFGPDRQPVSGSKKKV</sequence>
<feature type="transmembrane region" description="Helical" evidence="1">
    <location>
        <begin position="86"/>
        <end position="104"/>
    </location>
</feature>
<comment type="caution">
    <text evidence="3">The sequence shown here is derived from an EMBL/GenBank/DDBJ whole genome shotgun (WGS) entry which is preliminary data.</text>
</comment>
<evidence type="ECO:0000256" key="1">
    <source>
        <dbReference type="SAM" id="Phobius"/>
    </source>
</evidence>
<keyword evidence="1" id="KW-1133">Transmembrane helix</keyword>
<evidence type="ECO:0000313" key="4">
    <source>
        <dbReference type="Proteomes" id="UP000766486"/>
    </source>
</evidence>
<name>A0ABY6UP80_BIOOC</name>
<proteinExistence type="predicted"/>
<dbReference type="PANTHER" id="PTHR37019:SF2">
    <property type="entry name" value="EXPERA DOMAIN-CONTAINING PROTEIN"/>
    <property type="match status" value="1"/>
</dbReference>
<dbReference type="PANTHER" id="PTHR37019">
    <property type="entry name" value="CHROMOSOME 1, WHOLE GENOME SHOTGUN SEQUENCE"/>
    <property type="match status" value="1"/>
</dbReference>
<evidence type="ECO:0000259" key="2">
    <source>
        <dbReference type="Pfam" id="PF24803"/>
    </source>
</evidence>
<dbReference type="InterPro" id="IPR056121">
    <property type="entry name" value="DUF7704"/>
</dbReference>
<keyword evidence="1" id="KW-0812">Transmembrane</keyword>